<keyword evidence="4" id="KW-0238">DNA-binding</keyword>
<keyword evidence="2" id="KW-0067">ATP-binding</keyword>
<dbReference type="GO" id="GO:0003677">
    <property type="term" value="F:DNA binding"/>
    <property type="evidence" value="ECO:0007669"/>
    <property type="project" value="UniProtKB-KW"/>
</dbReference>
<dbReference type="AlphaFoldDB" id="A0A9D1KV44"/>
<dbReference type="Pfam" id="PF00158">
    <property type="entry name" value="Sigma54_activat"/>
    <property type="match status" value="1"/>
</dbReference>
<evidence type="ECO:0000256" key="4">
    <source>
        <dbReference type="ARBA" id="ARBA00023125"/>
    </source>
</evidence>
<reference evidence="7" key="1">
    <citation type="submission" date="2020-10" db="EMBL/GenBank/DDBJ databases">
        <authorList>
            <person name="Gilroy R."/>
        </authorList>
    </citation>
    <scope>NUCLEOTIDE SEQUENCE</scope>
    <source>
        <strain evidence="7">CHK176-22527</strain>
    </source>
</reference>
<dbReference type="InterPro" id="IPR025944">
    <property type="entry name" value="Sigma_54_int_dom_CS"/>
</dbReference>
<keyword evidence="3" id="KW-0805">Transcription regulation</keyword>
<keyword evidence="5" id="KW-0804">Transcription</keyword>
<evidence type="ECO:0000256" key="5">
    <source>
        <dbReference type="ARBA" id="ARBA00023163"/>
    </source>
</evidence>
<dbReference type="CDD" id="cd00009">
    <property type="entry name" value="AAA"/>
    <property type="match status" value="1"/>
</dbReference>
<evidence type="ECO:0000256" key="1">
    <source>
        <dbReference type="ARBA" id="ARBA00022741"/>
    </source>
</evidence>
<dbReference type="GO" id="GO:0005524">
    <property type="term" value="F:ATP binding"/>
    <property type="evidence" value="ECO:0007669"/>
    <property type="project" value="UniProtKB-KW"/>
</dbReference>
<evidence type="ECO:0000313" key="8">
    <source>
        <dbReference type="Proteomes" id="UP000824159"/>
    </source>
</evidence>
<organism evidence="7 8">
    <name type="scientific">Candidatus Allocopromorpha excrementavium</name>
    <dbReference type="NCBI Taxonomy" id="2840741"/>
    <lineage>
        <taxon>Bacteria</taxon>
        <taxon>Bacillati</taxon>
        <taxon>Bacillota</taxon>
        <taxon>Clostridia</taxon>
        <taxon>Eubacteriales</taxon>
        <taxon>Eubacteriaceae</taxon>
        <taxon>Eubacteriaceae incertae sedis</taxon>
        <taxon>Candidatus Allocopromorpha</taxon>
    </lineage>
</organism>
<dbReference type="FunFam" id="3.40.50.300:FF:000006">
    <property type="entry name" value="DNA-binding transcriptional regulator NtrC"/>
    <property type="match status" value="1"/>
</dbReference>
<dbReference type="GO" id="GO:0006355">
    <property type="term" value="P:regulation of DNA-templated transcription"/>
    <property type="evidence" value="ECO:0007669"/>
    <property type="project" value="InterPro"/>
</dbReference>
<evidence type="ECO:0000259" key="6">
    <source>
        <dbReference type="PROSITE" id="PS50045"/>
    </source>
</evidence>
<reference evidence="7" key="2">
    <citation type="journal article" date="2021" name="PeerJ">
        <title>Extensive microbial diversity within the chicken gut microbiome revealed by metagenomics and culture.</title>
        <authorList>
            <person name="Gilroy R."/>
            <person name="Ravi A."/>
            <person name="Getino M."/>
            <person name="Pursley I."/>
            <person name="Horton D.L."/>
            <person name="Alikhan N.F."/>
            <person name="Baker D."/>
            <person name="Gharbi K."/>
            <person name="Hall N."/>
            <person name="Watson M."/>
            <person name="Adriaenssens E.M."/>
            <person name="Foster-Nyarko E."/>
            <person name="Jarju S."/>
            <person name="Secka A."/>
            <person name="Antonio M."/>
            <person name="Oren A."/>
            <person name="Chaudhuri R.R."/>
            <person name="La Ragione R."/>
            <person name="Hildebrand F."/>
            <person name="Pallen M.J."/>
        </authorList>
    </citation>
    <scope>NUCLEOTIDE SEQUENCE</scope>
    <source>
        <strain evidence="7">CHK176-22527</strain>
    </source>
</reference>
<name>A0A9D1KV44_9FIRM</name>
<accession>A0A9D1KV44</accession>
<dbReference type="EMBL" id="DVLX01000027">
    <property type="protein sequence ID" value="HIT99079.1"/>
    <property type="molecule type" value="Genomic_DNA"/>
</dbReference>
<dbReference type="InterPro" id="IPR003593">
    <property type="entry name" value="AAA+_ATPase"/>
</dbReference>
<dbReference type="Gene3D" id="1.10.8.60">
    <property type="match status" value="1"/>
</dbReference>
<evidence type="ECO:0000256" key="3">
    <source>
        <dbReference type="ARBA" id="ARBA00023015"/>
    </source>
</evidence>
<dbReference type="PROSITE" id="PS00676">
    <property type="entry name" value="SIGMA54_INTERACT_2"/>
    <property type="match status" value="1"/>
</dbReference>
<proteinExistence type="predicted"/>
<dbReference type="SUPFAM" id="SSF52540">
    <property type="entry name" value="P-loop containing nucleoside triphosphate hydrolases"/>
    <property type="match status" value="1"/>
</dbReference>
<evidence type="ECO:0000313" key="7">
    <source>
        <dbReference type="EMBL" id="HIT99079.1"/>
    </source>
</evidence>
<protein>
    <submittedName>
        <fullName evidence="7">Sigma 54-interacting transcriptional regulator</fullName>
    </submittedName>
</protein>
<dbReference type="PANTHER" id="PTHR32071">
    <property type="entry name" value="TRANSCRIPTIONAL REGULATORY PROTEIN"/>
    <property type="match status" value="1"/>
</dbReference>
<dbReference type="Proteomes" id="UP000824159">
    <property type="component" value="Unassembled WGS sequence"/>
</dbReference>
<comment type="caution">
    <text evidence="7">The sequence shown here is derived from an EMBL/GenBank/DDBJ whole genome shotgun (WGS) entry which is preliminary data.</text>
</comment>
<evidence type="ECO:0000256" key="2">
    <source>
        <dbReference type="ARBA" id="ARBA00022840"/>
    </source>
</evidence>
<dbReference type="InterPro" id="IPR027417">
    <property type="entry name" value="P-loop_NTPase"/>
</dbReference>
<sequence>MDDKKFQLTLDECRLILENIIGLVVVDMDGTIKFMTEDLQERVTAISGESSFDSVIGKNIRDVHPSSKVIDMLENGTDNDIGIYTTMGIINVSRMKTIHKGKKSIGVIDFDVFYNTQDLKNALDKLSGFVKENNMDLSDSLDLFNVKDNRLRKMKYTISDILGESSAIDDLKKRLFHMADSDSTVLIEAETGCGKELVAHAIHNLSKRRKNPMIEINCAAIPENLFEAELFGYEEGSFTGAKRGGKEGKLELAEKGTLFLDEVDKMPYNMQPKLLRVLQEKEFSRIGGKMKKMDVRIIAASNRNLLSLVREGKFREDLYYRLNIIRMSIPPLRERKEDIPILVRQEINEMNRKLNKNINGISPQVMRLFNNYSWPGNVRELKNIIERAMNMCLGNRIELNDLGDFVDEGFGFEIDGNLFSEKDPLEKARRLLNKKS</sequence>
<dbReference type="InterPro" id="IPR002078">
    <property type="entry name" value="Sigma_54_int"/>
</dbReference>
<dbReference type="Pfam" id="PF25601">
    <property type="entry name" value="AAA_lid_14"/>
    <property type="match status" value="1"/>
</dbReference>
<feature type="domain" description="Sigma-54 factor interaction" evidence="6">
    <location>
        <begin position="161"/>
        <end position="390"/>
    </location>
</feature>
<dbReference type="InterPro" id="IPR025943">
    <property type="entry name" value="Sigma_54_int_dom_ATP-bd_2"/>
</dbReference>
<dbReference type="Gene3D" id="3.40.50.300">
    <property type="entry name" value="P-loop containing nucleotide triphosphate hydrolases"/>
    <property type="match status" value="1"/>
</dbReference>
<keyword evidence="1" id="KW-0547">Nucleotide-binding</keyword>
<gene>
    <name evidence="7" type="ORF">IAD12_02365</name>
</gene>
<dbReference type="PROSITE" id="PS00688">
    <property type="entry name" value="SIGMA54_INTERACT_3"/>
    <property type="match status" value="1"/>
</dbReference>
<dbReference type="SMART" id="SM00382">
    <property type="entry name" value="AAA"/>
    <property type="match status" value="1"/>
</dbReference>
<dbReference type="InterPro" id="IPR058031">
    <property type="entry name" value="AAA_lid_NorR"/>
</dbReference>
<dbReference type="PROSITE" id="PS50045">
    <property type="entry name" value="SIGMA54_INTERACT_4"/>
    <property type="match status" value="1"/>
</dbReference>
<dbReference type="PANTHER" id="PTHR32071:SF57">
    <property type="entry name" value="C4-DICARBOXYLATE TRANSPORT TRANSCRIPTIONAL REGULATORY PROTEIN DCTD"/>
    <property type="match status" value="1"/>
</dbReference>